<evidence type="ECO:0000313" key="2">
    <source>
        <dbReference type="Proteomes" id="UP000008229"/>
    </source>
</evidence>
<dbReference type="InterPro" id="IPR006175">
    <property type="entry name" value="YjgF/YER057c/UK114"/>
</dbReference>
<dbReference type="Proteomes" id="UP000008229">
    <property type="component" value="Chromosome"/>
</dbReference>
<dbReference type="AlphaFoldDB" id="D3FBV5"/>
<dbReference type="CDD" id="cd02199">
    <property type="entry name" value="YjgF_YER057c_UK114_like_1"/>
    <property type="match status" value="1"/>
</dbReference>
<dbReference type="EMBL" id="CP001854">
    <property type="protein sequence ID" value="ADB51370.1"/>
    <property type="molecule type" value="Genomic_DNA"/>
</dbReference>
<dbReference type="KEGG" id="cwo:Cwoe_2951"/>
<dbReference type="PANTHER" id="PTHR43760:SF1">
    <property type="entry name" value="ENDORIBONUCLEASE L-PSP_CHORISMATE MUTASE-LIKE DOMAIN-CONTAINING PROTEIN"/>
    <property type="match status" value="1"/>
</dbReference>
<dbReference type="Pfam" id="PF01042">
    <property type="entry name" value="Ribonuc_L-PSP"/>
    <property type="match status" value="1"/>
</dbReference>
<protein>
    <submittedName>
        <fullName evidence="1">Endoribonuclease L-PSP</fullName>
    </submittedName>
</protein>
<dbReference type="InterPro" id="IPR035959">
    <property type="entry name" value="RutC-like_sf"/>
</dbReference>
<reference evidence="1 2" key="1">
    <citation type="journal article" date="2010" name="Stand. Genomic Sci.">
        <title>Complete genome sequence of Conexibacter woesei type strain (ID131577).</title>
        <authorList>
            <person name="Pukall R."/>
            <person name="Lapidus A."/>
            <person name="Glavina Del Rio T."/>
            <person name="Copeland A."/>
            <person name="Tice H."/>
            <person name="Cheng J.-F."/>
            <person name="Lucas S."/>
            <person name="Chen F."/>
            <person name="Nolan M."/>
            <person name="Bruce D."/>
            <person name="Goodwin L."/>
            <person name="Pitluck S."/>
            <person name="Mavromatis K."/>
            <person name="Ivanova N."/>
            <person name="Ovchinnikova G."/>
            <person name="Pati A."/>
            <person name="Chen A."/>
            <person name="Palaniappan K."/>
            <person name="Land M."/>
            <person name="Hauser L."/>
            <person name="Chang Y.-J."/>
            <person name="Jeffries C.D."/>
            <person name="Chain P."/>
            <person name="Meincke L."/>
            <person name="Sims D."/>
            <person name="Brettin T."/>
            <person name="Detter J.C."/>
            <person name="Rohde M."/>
            <person name="Goeker M."/>
            <person name="Bristow J."/>
            <person name="Eisen J.A."/>
            <person name="Markowitz V."/>
            <person name="Kyrpides N.C."/>
            <person name="Klenk H.-P."/>
            <person name="Hugenholtz P."/>
        </authorList>
    </citation>
    <scope>NUCLEOTIDE SEQUENCE [LARGE SCALE GENOMIC DNA]</scope>
    <source>
        <strain evidence="2">DSM 14684 / CIP 108061 / JCM 11494 / NBRC 100937 / ID131577</strain>
    </source>
</reference>
<accession>D3FBV5</accession>
<gene>
    <name evidence="1" type="ordered locus">Cwoe_2951</name>
</gene>
<evidence type="ECO:0000313" key="1">
    <source>
        <dbReference type="EMBL" id="ADB51370.1"/>
    </source>
</evidence>
<dbReference type="eggNOG" id="COG0251">
    <property type="taxonomic scope" value="Bacteria"/>
</dbReference>
<keyword evidence="2" id="KW-1185">Reference proteome</keyword>
<dbReference type="STRING" id="469383.Cwoe_2951"/>
<organism evidence="1 2">
    <name type="scientific">Conexibacter woesei (strain DSM 14684 / CCUG 47730 / CIP 108061 / JCM 11494 / NBRC 100937 / ID131577)</name>
    <dbReference type="NCBI Taxonomy" id="469383"/>
    <lineage>
        <taxon>Bacteria</taxon>
        <taxon>Bacillati</taxon>
        <taxon>Actinomycetota</taxon>
        <taxon>Thermoleophilia</taxon>
        <taxon>Solirubrobacterales</taxon>
        <taxon>Conexibacteraceae</taxon>
        <taxon>Conexibacter</taxon>
    </lineage>
</organism>
<dbReference type="OrthoDB" id="9806229at2"/>
<sequence length="165" mass="17202">MTHDTSTIAGRLAALGIRLQPAGPAAVWQLPSSIDEHGLVHTCGQVPVLDGELFDVGGPLLGEDDVERGRRAARQSAINVLAQLDAVAGGLENVVRVHKLTVFVASGPQFTWQPQVAHGASELIHEVLGEPGRHARSAIGVAQLPHGVPVETEAVARVRVPPPGG</sequence>
<dbReference type="Gene3D" id="3.30.1330.40">
    <property type="entry name" value="RutC-like"/>
    <property type="match status" value="1"/>
</dbReference>
<dbReference type="PANTHER" id="PTHR43760">
    <property type="entry name" value="ENDORIBONUCLEASE-RELATED"/>
    <property type="match status" value="1"/>
</dbReference>
<dbReference type="RefSeq" id="WP_012934421.1">
    <property type="nucleotide sequence ID" value="NC_013739.1"/>
</dbReference>
<proteinExistence type="predicted"/>
<dbReference type="HOGENOM" id="CLU_104845_0_1_11"/>
<name>D3FBV5_CONWI</name>
<dbReference type="SUPFAM" id="SSF55298">
    <property type="entry name" value="YjgF-like"/>
    <property type="match status" value="1"/>
</dbReference>
<dbReference type="InterPro" id="IPR013813">
    <property type="entry name" value="Endoribo_LPSP/chorism_mut-like"/>
</dbReference>
<reference evidence="2" key="2">
    <citation type="submission" date="2010-01" db="EMBL/GenBank/DDBJ databases">
        <title>The complete genome of Conexibacter woesei DSM 14684.</title>
        <authorList>
            <consortium name="US DOE Joint Genome Institute (JGI-PGF)"/>
            <person name="Lucas S."/>
            <person name="Copeland A."/>
            <person name="Lapidus A."/>
            <person name="Glavina del Rio T."/>
            <person name="Dalin E."/>
            <person name="Tice H."/>
            <person name="Bruce D."/>
            <person name="Goodwin L."/>
            <person name="Pitluck S."/>
            <person name="Kyrpides N."/>
            <person name="Mavromatis K."/>
            <person name="Ivanova N."/>
            <person name="Mikhailova N."/>
            <person name="Chertkov O."/>
            <person name="Brettin T."/>
            <person name="Detter J.C."/>
            <person name="Han C."/>
            <person name="Larimer F."/>
            <person name="Land M."/>
            <person name="Hauser L."/>
            <person name="Markowitz V."/>
            <person name="Cheng J.-F."/>
            <person name="Hugenholtz P."/>
            <person name="Woyke T."/>
            <person name="Wu D."/>
            <person name="Pukall R."/>
            <person name="Steenblock K."/>
            <person name="Schneider S."/>
            <person name="Klenk H.-P."/>
            <person name="Eisen J.A."/>
        </authorList>
    </citation>
    <scope>NUCLEOTIDE SEQUENCE [LARGE SCALE GENOMIC DNA]</scope>
    <source>
        <strain evidence="2">DSM 14684 / CIP 108061 / JCM 11494 / NBRC 100937 / ID131577</strain>
    </source>
</reference>